<gene>
    <name evidence="3" type="ORF">G3M56_002395</name>
</gene>
<accession>A0A6B3L792</accession>
<dbReference type="GO" id="GO:0009244">
    <property type="term" value="P:lipopolysaccharide core region biosynthetic process"/>
    <property type="evidence" value="ECO:0007669"/>
    <property type="project" value="TreeGrafter"/>
</dbReference>
<keyword evidence="2 3" id="KW-0808">Transferase</keyword>
<dbReference type="EMBL" id="CP066776">
    <property type="protein sequence ID" value="QQL45462.1"/>
    <property type="molecule type" value="Genomic_DNA"/>
</dbReference>
<dbReference type="GO" id="GO:0008713">
    <property type="term" value="F:ADP-heptose-lipopolysaccharide heptosyltransferase activity"/>
    <property type="evidence" value="ECO:0007669"/>
    <property type="project" value="TreeGrafter"/>
</dbReference>
<dbReference type="KEGG" id="soa:G3M56_002395"/>
<dbReference type="SUPFAM" id="SSF53756">
    <property type="entry name" value="UDP-Glycosyltransferase/glycogen phosphorylase"/>
    <property type="match status" value="1"/>
</dbReference>
<evidence type="ECO:0000256" key="2">
    <source>
        <dbReference type="ARBA" id="ARBA00022679"/>
    </source>
</evidence>
<reference evidence="3 4" key="1">
    <citation type="submission" date="2020-12" db="EMBL/GenBank/DDBJ databases">
        <title>Sulforoseuscoccus oceanibium gen. nov., sp. nov., a representative of the phylum Verrucomicrobia with special cytoplasmic membrane, and proposal of Sulforoseuscoccusaceae fam. nov.</title>
        <authorList>
            <person name="Xi F."/>
        </authorList>
    </citation>
    <scope>NUCLEOTIDE SEQUENCE [LARGE SCALE GENOMIC DNA]</scope>
    <source>
        <strain evidence="3 4">T37</strain>
    </source>
</reference>
<sequence length="355" mass="39019">MSAPIRPIDQPADSLCGVDFSSIQRVLVVKPSSMGDVVHTLPAVNALKQAFPHLEITWVVNPEWASLLADNPDLAGVVEFPRRHLGGPMAPVRFARWAQLLHRPNPPEVALDFQGLLRSALISRFSHARHIIGLRDAREGSGWFYDFKVDTRECIHAVDRYLELVASCGVQINRNHIVTPLPEGDPVKLPDGVTLPDSPIMLHPYSRGEGKSMTTAQLERLIERLSPAPVVLIGKCDDAEACAISSSDRVINLLNRTTIPQLIHLLRRAGMVISVDSGPMHLAAALGGPLLSIHTWSDPRKVGPYRPDASVWKAGKIMRMDELDPRACEQNMALDDDAIDAIAAWATPEYPLWVG</sequence>
<evidence type="ECO:0000313" key="3">
    <source>
        <dbReference type="EMBL" id="QQL45462.1"/>
    </source>
</evidence>
<dbReference type="Proteomes" id="UP000475117">
    <property type="component" value="Chromosome"/>
</dbReference>
<keyword evidence="1" id="KW-0328">Glycosyltransferase</keyword>
<protein>
    <submittedName>
        <fullName evidence="3">Glycosyltransferase family 9 protein</fullName>
    </submittedName>
</protein>
<proteinExistence type="predicted"/>
<organism evidence="3 4">
    <name type="scientific">Sulfuriroseicoccus oceanibius</name>
    <dbReference type="NCBI Taxonomy" id="2707525"/>
    <lineage>
        <taxon>Bacteria</taxon>
        <taxon>Pseudomonadati</taxon>
        <taxon>Verrucomicrobiota</taxon>
        <taxon>Verrucomicrobiia</taxon>
        <taxon>Verrucomicrobiales</taxon>
        <taxon>Verrucomicrobiaceae</taxon>
        <taxon>Sulfuriroseicoccus</taxon>
    </lineage>
</organism>
<dbReference type="RefSeq" id="WP_164365513.1">
    <property type="nucleotide sequence ID" value="NZ_CP066776.1"/>
</dbReference>
<evidence type="ECO:0000313" key="4">
    <source>
        <dbReference type="Proteomes" id="UP000475117"/>
    </source>
</evidence>
<dbReference type="InterPro" id="IPR051199">
    <property type="entry name" value="LPS_LOS_Heptosyltrfase"/>
</dbReference>
<dbReference type="PANTHER" id="PTHR30160">
    <property type="entry name" value="TETRAACYLDISACCHARIDE 4'-KINASE-RELATED"/>
    <property type="match status" value="1"/>
</dbReference>
<dbReference type="PANTHER" id="PTHR30160:SF1">
    <property type="entry name" value="LIPOPOLYSACCHARIDE 1,2-N-ACETYLGLUCOSAMINETRANSFERASE-RELATED"/>
    <property type="match status" value="1"/>
</dbReference>
<keyword evidence="4" id="KW-1185">Reference proteome</keyword>
<dbReference type="GO" id="GO:0005829">
    <property type="term" value="C:cytosol"/>
    <property type="evidence" value="ECO:0007669"/>
    <property type="project" value="TreeGrafter"/>
</dbReference>
<dbReference type="CDD" id="cd03789">
    <property type="entry name" value="GT9_LPS_heptosyltransferase"/>
    <property type="match status" value="1"/>
</dbReference>
<dbReference type="AlphaFoldDB" id="A0A6B3L792"/>
<evidence type="ECO:0000256" key="1">
    <source>
        <dbReference type="ARBA" id="ARBA00022676"/>
    </source>
</evidence>
<dbReference type="Gene3D" id="3.40.50.2000">
    <property type="entry name" value="Glycogen Phosphorylase B"/>
    <property type="match status" value="2"/>
</dbReference>
<dbReference type="InterPro" id="IPR002201">
    <property type="entry name" value="Glyco_trans_9"/>
</dbReference>
<name>A0A6B3L792_9BACT</name>
<dbReference type="Pfam" id="PF01075">
    <property type="entry name" value="Glyco_transf_9"/>
    <property type="match status" value="1"/>
</dbReference>